<protein>
    <submittedName>
        <fullName evidence="1">Uncharacterized protein</fullName>
    </submittedName>
</protein>
<comment type="caution">
    <text evidence="1">The sequence shown here is derived from an EMBL/GenBank/DDBJ whole genome shotgun (WGS) entry which is preliminary data.</text>
</comment>
<sequence>MELVEVALCMGLHACKYEMDVVVREREKVVTGSWGLLHRWVFWMDFHLRMQPASQNSIIEVLRCIGLCPWNLQSWRFQARNPQFSPSSFALRMIWESSPLAEMNKKASEFLLSSVSLPPHANEQLPLSHFKRLKSTSNANETAETVKLSSSTLQTYNSLSPWISRKAPDISFSFPLFCLPQQAILGSTAPLVSKDGVSDHQHGRCPAHAANFPGVGKRGPPTYLKCYPGVYTMLNRALLGKWIWRFACEKDYLWKQVITTEYGDATIEEMWDQNSGQGGWNLIFLRDFNDWELDMVGNLLNILRGHRPSLEEDSVMWRRGRNGLFRVKEAYRLLDNPNDIVFPSMSIWVDRMPTKVAFFRLEGDVGEGAHSG</sequence>
<dbReference type="Proteomes" id="UP000288805">
    <property type="component" value="Unassembled WGS sequence"/>
</dbReference>
<dbReference type="AlphaFoldDB" id="A0A438EXI7"/>
<evidence type="ECO:0000313" key="2">
    <source>
        <dbReference type="Proteomes" id="UP000288805"/>
    </source>
</evidence>
<name>A0A438EXI7_VITVI</name>
<reference evidence="1 2" key="1">
    <citation type="journal article" date="2018" name="PLoS Genet.">
        <title>Population sequencing reveals clonal diversity and ancestral inbreeding in the grapevine cultivar Chardonnay.</title>
        <authorList>
            <person name="Roach M.J."/>
            <person name="Johnson D.L."/>
            <person name="Bohlmann J."/>
            <person name="van Vuuren H.J."/>
            <person name="Jones S.J."/>
            <person name="Pretorius I.S."/>
            <person name="Schmidt S.A."/>
            <person name="Borneman A.R."/>
        </authorList>
    </citation>
    <scope>NUCLEOTIDE SEQUENCE [LARGE SCALE GENOMIC DNA]</scope>
    <source>
        <strain evidence="2">cv. Chardonnay</strain>
        <tissue evidence="1">Leaf</tissue>
    </source>
</reference>
<proteinExistence type="predicted"/>
<organism evidence="1 2">
    <name type="scientific">Vitis vinifera</name>
    <name type="common">Grape</name>
    <dbReference type="NCBI Taxonomy" id="29760"/>
    <lineage>
        <taxon>Eukaryota</taxon>
        <taxon>Viridiplantae</taxon>
        <taxon>Streptophyta</taxon>
        <taxon>Embryophyta</taxon>
        <taxon>Tracheophyta</taxon>
        <taxon>Spermatophyta</taxon>
        <taxon>Magnoliopsida</taxon>
        <taxon>eudicotyledons</taxon>
        <taxon>Gunneridae</taxon>
        <taxon>Pentapetalae</taxon>
        <taxon>rosids</taxon>
        <taxon>Vitales</taxon>
        <taxon>Vitaceae</taxon>
        <taxon>Viteae</taxon>
        <taxon>Vitis</taxon>
    </lineage>
</organism>
<accession>A0A438EXI7</accession>
<gene>
    <name evidence="1" type="ORF">CK203_072142</name>
</gene>
<dbReference type="EMBL" id="QGNW01001168">
    <property type="protein sequence ID" value="RVW52457.1"/>
    <property type="molecule type" value="Genomic_DNA"/>
</dbReference>
<evidence type="ECO:0000313" key="1">
    <source>
        <dbReference type="EMBL" id="RVW52457.1"/>
    </source>
</evidence>